<gene>
    <name evidence="1" type="ORF">FYJ33_08390</name>
</gene>
<proteinExistence type="predicted"/>
<protein>
    <submittedName>
        <fullName evidence="1">Uncharacterized protein</fullName>
    </submittedName>
</protein>
<accession>A0A7X2MZF4</accession>
<evidence type="ECO:0000313" key="1">
    <source>
        <dbReference type="EMBL" id="MSR91430.1"/>
    </source>
</evidence>
<organism evidence="1 2">
    <name type="scientific">Inconstantimicrobium porci</name>
    <dbReference type="NCBI Taxonomy" id="2652291"/>
    <lineage>
        <taxon>Bacteria</taxon>
        <taxon>Bacillati</taxon>
        <taxon>Bacillota</taxon>
        <taxon>Clostridia</taxon>
        <taxon>Eubacteriales</taxon>
        <taxon>Clostridiaceae</taxon>
        <taxon>Inconstantimicrobium</taxon>
    </lineage>
</organism>
<evidence type="ECO:0000313" key="2">
    <source>
        <dbReference type="Proteomes" id="UP000460287"/>
    </source>
</evidence>
<dbReference type="Proteomes" id="UP000460287">
    <property type="component" value="Unassembled WGS sequence"/>
</dbReference>
<dbReference type="AlphaFoldDB" id="A0A7X2MZF4"/>
<dbReference type="RefSeq" id="WP_154531321.1">
    <property type="nucleotide sequence ID" value="NZ_VULX01000010.1"/>
</dbReference>
<sequence>MNMMNISILLKDQGFREYLKEFLYFTDEDVKNLSSYNATKGVVLDQDVAHYFTLYQDFNNGNRFLLQTNEYAYGAIRFRRPRYIVFSVVDNKIVIDHNKYEDTFNITKWQSTDEKYYEIIEDNDSSMCSI</sequence>
<keyword evidence="2" id="KW-1185">Reference proteome</keyword>
<dbReference type="EMBL" id="VULX01000010">
    <property type="protein sequence ID" value="MSR91430.1"/>
    <property type="molecule type" value="Genomic_DNA"/>
</dbReference>
<reference evidence="1 2" key="1">
    <citation type="submission" date="2019-08" db="EMBL/GenBank/DDBJ databases">
        <title>In-depth cultivation of the pig gut microbiome towards novel bacterial diversity and tailored functional studies.</title>
        <authorList>
            <person name="Wylensek D."/>
            <person name="Hitch T.C.A."/>
            <person name="Clavel T."/>
        </authorList>
    </citation>
    <scope>NUCLEOTIDE SEQUENCE [LARGE SCALE GENOMIC DNA]</scope>
    <source>
        <strain evidence="1 2">WCA-383-APC-5B</strain>
    </source>
</reference>
<name>A0A7X2MZF4_9CLOT</name>
<comment type="caution">
    <text evidence="1">The sequence shown here is derived from an EMBL/GenBank/DDBJ whole genome shotgun (WGS) entry which is preliminary data.</text>
</comment>